<evidence type="ECO:0000313" key="3">
    <source>
        <dbReference type="EMBL" id="KAK7060253.1"/>
    </source>
</evidence>
<feature type="region of interest" description="Disordered" evidence="2">
    <location>
        <begin position="86"/>
        <end position="166"/>
    </location>
</feature>
<feature type="compositionally biased region" description="Polar residues" evidence="2">
    <location>
        <begin position="88"/>
        <end position="98"/>
    </location>
</feature>
<keyword evidence="4" id="KW-1185">Reference proteome</keyword>
<proteinExistence type="predicted"/>
<feature type="coiled-coil region" evidence="1">
    <location>
        <begin position="19"/>
        <end position="63"/>
    </location>
</feature>
<evidence type="ECO:0000256" key="2">
    <source>
        <dbReference type="SAM" id="MobiDB-lite"/>
    </source>
</evidence>
<protein>
    <submittedName>
        <fullName evidence="3">Uncharacterized protein</fullName>
    </submittedName>
</protein>
<sequence>MVSRSQQNSPSKEARLQAIREALEASQEATQNHQALSEAEVKMERANAEWEDAEANLTNCLDQMTLSADKYSASVAAVRNIYGVTPHGNVSTQADHPRTPNRQHTRSAVESPRTRTPRTPRTNSNPNNTPRANAGTNNPEPASTPTPAPAPDVFQDGSPLPNPGGLYRSYRQVRGKGLEATYVGSSFPAYLVYVGPNKEHRLFYSWETILQIGVEGAKEWLAGAKMTYYKGFTSSERARQYFRECEETGVFDALKVEPRQRGGTLYYIVSRGVKPGVYSTKHELIRDGLQWRGGQVTVWDGEEEGAMHLLNHWRAEHKVGCYTPLGGPP</sequence>
<feature type="compositionally biased region" description="Low complexity" evidence="2">
    <location>
        <begin position="117"/>
        <end position="141"/>
    </location>
</feature>
<name>A0AAW0EAH3_9AGAR</name>
<accession>A0AAW0EAH3</accession>
<gene>
    <name evidence="3" type="ORF">VNI00_001018</name>
</gene>
<keyword evidence="1" id="KW-0175">Coiled coil</keyword>
<reference evidence="3 4" key="1">
    <citation type="submission" date="2024-01" db="EMBL/GenBank/DDBJ databases">
        <title>A draft genome for a cacao thread blight-causing isolate of Paramarasmius palmivorus.</title>
        <authorList>
            <person name="Baruah I.K."/>
            <person name="Bukari Y."/>
            <person name="Amoako-Attah I."/>
            <person name="Meinhardt L.W."/>
            <person name="Bailey B.A."/>
            <person name="Cohen S.P."/>
        </authorList>
    </citation>
    <scope>NUCLEOTIDE SEQUENCE [LARGE SCALE GENOMIC DNA]</scope>
    <source>
        <strain evidence="3 4">GH-12</strain>
    </source>
</reference>
<dbReference type="Proteomes" id="UP001383192">
    <property type="component" value="Unassembled WGS sequence"/>
</dbReference>
<evidence type="ECO:0000256" key="1">
    <source>
        <dbReference type="SAM" id="Coils"/>
    </source>
</evidence>
<organism evidence="3 4">
    <name type="scientific">Paramarasmius palmivorus</name>
    <dbReference type="NCBI Taxonomy" id="297713"/>
    <lineage>
        <taxon>Eukaryota</taxon>
        <taxon>Fungi</taxon>
        <taxon>Dikarya</taxon>
        <taxon>Basidiomycota</taxon>
        <taxon>Agaricomycotina</taxon>
        <taxon>Agaricomycetes</taxon>
        <taxon>Agaricomycetidae</taxon>
        <taxon>Agaricales</taxon>
        <taxon>Marasmiineae</taxon>
        <taxon>Marasmiaceae</taxon>
        <taxon>Paramarasmius</taxon>
    </lineage>
</organism>
<dbReference type="EMBL" id="JAYKXP010000003">
    <property type="protein sequence ID" value="KAK7060253.1"/>
    <property type="molecule type" value="Genomic_DNA"/>
</dbReference>
<comment type="caution">
    <text evidence="3">The sequence shown here is derived from an EMBL/GenBank/DDBJ whole genome shotgun (WGS) entry which is preliminary data.</text>
</comment>
<evidence type="ECO:0000313" key="4">
    <source>
        <dbReference type="Proteomes" id="UP001383192"/>
    </source>
</evidence>
<dbReference type="AlphaFoldDB" id="A0AAW0EAH3"/>